<evidence type="ECO:0000256" key="2">
    <source>
        <dbReference type="ARBA" id="ARBA00022771"/>
    </source>
</evidence>
<comment type="caution">
    <text evidence="7">The sequence shown here is derived from an EMBL/GenBank/DDBJ whole genome shotgun (WGS) entry which is preliminary data.</text>
</comment>
<keyword evidence="2 4" id="KW-0863">Zinc-finger</keyword>
<evidence type="ECO:0000313" key="8">
    <source>
        <dbReference type="Proteomes" id="UP001430356"/>
    </source>
</evidence>
<feature type="compositionally biased region" description="Pro residues" evidence="5">
    <location>
        <begin position="157"/>
        <end position="168"/>
    </location>
</feature>
<evidence type="ECO:0000256" key="1">
    <source>
        <dbReference type="ARBA" id="ARBA00022723"/>
    </source>
</evidence>
<feature type="compositionally biased region" description="Low complexity" evidence="5">
    <location>
        <begin position="169"/>
        <end position="183"/>
    </location>
</feature>
<proteinExistence type="predicted"/>
<accession>A0AAW0F3S2</accession>
<dbReference type="PANTHER" id="PTHR10782:SF96">
    <property type="entry name" value="SP-RING-TYPE DOMAIN-CONTAINING PROTEIN"/>
    <property type="match status" value="1"/>
</dbReference>
<evidence type="ECO:0000256" key="5">
    <source>
        <dbReference type="SAM" id="MobiDB-lite"/>
    </source>
</evidence>
<dbReference type="InterPro" id="IPR004181">
    <property type="entry name" value="Znf_MIZ"/>
</dbReference>
<keyword evidence="3" id="KW-0862">Zinc</keyword>
<dbReference type="PANTHER" id="PTHR10782">
    <property type="entry name" value="ZINC FINGER MIZ DOMAIN-CONTAINING PROTEIN"/>
    <property type="match status" value="1"/>
</dbReference>
<dbReference type="GO" id="GO:0008270">
    <property type="term" value="F:zinc ion binding"/>
    <property type="evidence" value="ECO:0007669"/>
    <property type="project" value="UniProtKB-KW"/>
</dbReference>
<feature type="region of interest" description="Disordered" evidence="5">
    <location>
        <begin position="648"/>
        <end position="751"/>
    </location>
</feature>
<name>A0AAW0F3S2_9TRYP</name>
<dbReference type="InterPro" id="IPR013083">
    <property type="entry name" value="Znf_RING/FYVE/PHD"/>
</dbReference>
<evidence type="ECO:0000259" key="6">
    <source>
        <dbReference type="PROSITE" id="PS51044"/>
    </source>
</evidence>
<feature type="compositionally biased region" description="Low complexity" evidence="5">
    <location>
        <begin position="141"/>
        <end position="156"/>
    </location>
</feature>
<reference evidence="7 8" key="1">
    <citation type="journal article" date="2021" name="MBio">
        <title>A New Model Trypanosomatid, Novymonas esmeraldas: Genomic Perception of Its 'Candidatus Pandoraea novymonadis' Endosymbiont.</title>
        <authorList>
            <person name="Zakharova A."/>
            <person name="Saura A."/>
            <person name="Butenko A."/>
            <person name="Podesvova L."/>
            <person name="Warmusova S."/>
            <person name="Kostygov A.Y."/>
            <person name="Nenarokova A."/>
            <person name="Lukes J."/>
            <person name="Opperdoes F.R."/>
            <person name="Yurchenko V."/>
        </authorList>
    </citation>
    <scope>NUCLEOTIDE SEQUENCE [LARGE SCALE GENOMIC DNA]</scope>
    <source>
        <strain evidence="7 8">E262AT.01</strain>
    </source>
</reference>
<dbReference type="AlphaFoldDB" id="A0AAW0F3S2"/>
<keyword evidence="1" id="KW-0479">Metal-binding</keyword>
<feature type="compositionally biased region" description="Low complexity" evidence="5">
    <location>
        <begin position="683"/>
        <end position="695"/>
    </location>
</feature>
<dbReference type="CDD" id="cd16650">
    <property type="entry name" value="SP-RING_PIAS-like"/>
    <property type="match status" value="1"/>
</dbReference>
<dbReference type="EMBL" id="JAECZO010000009">
    <property type="protein sequence ID" value="KAK7200829.1"/>
    <property type="molecule type" value="Genomic_DNA"/>
</dbReference>
<gene>
    <name evidence="7" type="ORF">NESM_000141300</name>
</gene>
<evidence type="ECO:0000256" key="3">
    <source>
        <dbReference type="ARBA" id="ARBA00022833"/>
    </source>
</evidence>
<feature type="domain" description="SP-RING-type" evidence="6">
    <location>
        <begin position="525"/>
        <end position="608"/>
    </location>
</feature>
<feature type="region of interest" description="Disordered" evidence="5">
    <location>
        <begin position="211"/>
        <end position="262"/>
    </location>
</feature>
<evidence type="ECO:0000256" key="4">
    <source>
        <dbReference type="PROSITE-ProRule" id="PRU00452"/>
    </source>
</evidence>
<protein>
    <submittedName>
        <fullName evidence="7">Zinc finger protein</fullName>
    </submittedName>
</protein>
<dbReference type="PROSITE" id="PS51044">
    <property type="entry name" value="ZF_SP_RING"/>
    <property type="match status" value="1"/>
</dbReference>
<dbReference type="Proteomes" id="UP001430356">
    <property type="component" value="Unassembled WGS sequence"/>
</dbReference>
<dbReference type="Pfam" id="PF02891">
    <property type="entry name" value="zf-MIZ"/>
    <property type="match status" value="1"/>
</dbReference>
<feature type="compositionally biased region" description="Polar residues" evidence="5">
    <location>
        <begin position="669"/>
        <end position="681"/>
    </location>
</feature>
<evidence type="ECO:0000313" key="7">
    <source>
        <dbReference type="EMBL" id="KAK7200829.1"/>
    </source>
</evidence>
<sequence length="751" mass="80187">MAHAMKDSSYPGMSDGDWRRLHSRVIPNPVPLTEFKSIIASGTVHDRYLAKDLHKIMQELRDLLQEHGELREASVLPLSGRKQELSQAAAIAVRLMSSRPDGMPALRRSSDSTAVVTAAVGDDQLGSTSPSRDSASNPRLSTSGRGSAGEASAASPLLPPPPPLPPPRATASPPSISPRRSSRVLPLTDHIQEEEQPLVSALSLSTVPTQTIPVSAPRGSTTSTGASPCSTRTREAAVSRGDSAERPVASTGVAPAVSRPSRLSSSTWTPCTRLASAAVAHNAATSCASRAATAVATSAAAAAPSPLPAMPSSTVAAHEMAQLNESAPPFFRILSVPRRFQLRFGSSMLRFEIPVQYADGVNSRQLRVYVIPLRHPNTPARWPTAKEIVVYVNKQCLMTPWKRSWPDREREVAKTFLPLDITYLLSRNVDAQHVQIDVHNREYQTPAIVAVVHLRSLEEVTESILSPRLGCRSAAQVRQALLALCSSSSSSPACLSELTSTSTAHLLASNNAALHRTYAALMAEEEDDDGLEADDPIIATKCPISQQPIAVPVRGSRCVHLQCVDLEAYLVSCNKGSYWNCALCDAEMRPRDVQVDTVLWTYLNTFASADAYPQHLRLTASAAPKEGEAKFYWHPSTRNGGAADVVLDESESDGEGAQTPSPRVLPITMPTSTSCASSPLGSTPLPATAAAVPTPSGAEPPALRATASLAEVPLDWSGGDDCGRKRRREDDDDGGTTAEERRGTADDPIEL</sequence>
<feature type="region of interest" description="Disordered" evidence="5">
    <location>
        <begin position="121"/>
        <end position="183"/>
    </location>
</feature>
<dbReference type="GO" id="GO:0016925">
    <property type="term" value="P:protein sumoylation"/>
    <property type="evidence" value="ECO:0007669"/>
    <property type="project" value="TreeGrafter"/>
</dbReference>
<organism evidence="7 8">
    <name type="scientific">Novymonas esmeraldas</name>
    <dbReference type="NCBI Taxonomy" id="1808958"/>
    <lineage>
        <taxon>Eukaryota</taxon>
        <taxon>Discoba</taxon>
        <taxon>Euglenozoa</taxon>
        <taxon>Kinetoplastea</taxon>
        <taxon>Metakinetoplastina</taxon>
        <taxon>Trypanosomatida</taxon>
        <taxon>Trypanosomatidae</taxon>
        <taxon>Novymonas</taxon>
    </lineage>
</organism>
<dbReference type="Gene3D" id="3.30.40.10">
    <property type="entry name" value="Zinc/RING finger domain, C3HC4 (zinc finger)"/>
    <property type="match status" value="1"/>
</dbReference>
<dbReference type="GO" id="GO:0000785">
    <property type="term" value="C:chromatin"/>
    <property type="evidence" value="ECO:0007669"/>
    <property type="project" value="TreeGrafter"/>
</dbReference>
<dbReference type="GO" id="GO:0061665">
    <property type="term" value="F:SUMO ligase activity"/>
    <property type="evidence" value="ECO:0007669"/>
    <property type="project" value="TreeGrafter"/>
</dbReference>
<keyword evidence="8" id="KW-1185">Reference proteome</keyword>
<feature type="compositionally biased region" description="Polar residues" evidence="5">
    <location>
        <begin position="125"/>
        <end position="140"/>
    </location>
</feature>
<feature type="compositionally biased region" description="Polar residues" evidence="5">
    <location>
        <begin position="211"/>
        <end position="231"/>
    </location>
</feature>
<feature type="compositionally biased region" description="Basic and acidic residues" evidence="5">
    <location>
        <begin position="232"/>
        <end position="245"/>
    </location>
</feature>